<evidence type="ECO:0000313" key="1">
    <source>
        <dbReference type="EMBL" id="KIH59349.1"/>
    </source>
</evidence>
<dbReference type="EMBL" id="KN732063">
    <property type="protein sequence ID" value="KIH59349.1"/>
    <property type="molecule type" value="Genomic_DNA"/>
</dbReference>
<dbReference type="AlphaFoldDB" id="A0A0C2GKI4"/>
<name>A0A0C2GKI4_9BILA</name>
<protein>
    <recommendedName>
        <fullName evidence="3">ISXO2-like transposase domain-containing protein</fullName>
    </recommendedName>
</protein>
<proteinExistence type="predicted"/>
<keyword evidence="2" id="KW-1185">Reference proteome</keyword>
<evidence type="ECO:0000313" key="2">
    <source>
        <dbReference type="Proteomes" id="UP000054047"/>
    </source>
</evidence>
<dbReference type="Proteomes" id="UP000054047">
    <property type="component" value="Unassembled WGS sequence"/>
</dbReference>
<dbReference type="OrthoDB" id="5862080at2759"/>
<gene>
    <name evidence="1" type="ORF">ANCDUO_10423</name>
</gene>
<sequence length="72" mass="8936">MSGSHTQNIECHWQKFKGLAKRKYGIDNRRYRDYLSEFLWSQQSERRNEAFYNFWMQKLQMKAHYEGAFVKH</sequence>
<accession>A0A0C2GKI4</accession>
<reference evidence="1 2" key="1">
    <citation type="submission" date="2013-12" db="EMBL/GenBank/DDBJ databases">
        <title>Draft genome of the parsitic nematode Ancylostoma duodenale.</title>
        <authorList>
            <person name="Mitreva M."/>
        </authorList>
    </citation>
    <scope>NUCLEOTIDE SEQUENCE [LARGE SCALE GENOMIC DNA]</scope>
    <source>
        <strain evidence="1 2">Zhejiang</strain>
    </source>
</reference>
<evidence type="ECO:0008006" key="3">
    <source>
        <dbReference type="Google" id="ProtNLM"/>
    </source>
</evidence>
<organism evidence="1 2">
    <name type="scientific">Ancylostoma duodenale</name>
    <dbReference type="NCBI Taxonomy" id="51022"/>
    <lineage>
        <taxon>Eukaryota</taxon>
        <taxon>Metazoa</taxon>
        <taxon>Ecdysozoa</taxon>
        <taxon>Nematoda</taxon>
        <taxon>Chromadorea</taxon>
        <taxon>Rhabditida</taxon>
        <taxon>Rhabditina</taxon>
        <taxon>Rhabditomorpha</taxon>
        <taxon>Strongyloidea</taxon>
        <taxon>Ancylostomatidae</taxon>
        <taxon>Ancylostomatinae</taxon>
        <taxon>Ancylostoma</taxon>
    </lineage>
</organism>